<protein>
    <submittedName>
        <fullName evidence="10">Spore germination protein KC</fullName>
    </submittedName>
</protein>
<evidence type="ECO:0000259" key="8">
    <source>
        <dbReference type="Pfam" id="PF05504"/>
    </source>
</evidence>
<dbReference type="EMBL" id="JACHXW010000004">
    <property type="protein sequence ID" value="MBB3151734.1"/>
    <property type="molecule type" value="Genomic_DNA"/>
</dbReference>
<dbReference type="Proteomes" id="UP000518605">
    <property type="component" value="Unassembled WGS sequence"/>
</dbReference>
<dbReference type="PANTHER" id="PTHR35789:SF1">
    <property type="entry name" value="SPORE GERMINATION PROTEIN B3"/>
    <property type="match status" value="1"/>
</dbReference>
<feature type="domain" description="Spore germination protein N-terminal" evidence="9">
    <location>
        <begin position="12"/>
        <end position="188"/>
    </location>
</feature>
<evidence type="ECO:0000256" key="1">
    <source>
        <dbReference type="ARBA" id="ARBA00004635"/>
    </source>
</evidence>
<keyword evidence="3" id="KW-0309">Germination</keyword>
<dbReference type="Pfam" id="PF25198">
    <property type="entry name" value="Spore_GerAC_N"/>
    <property type="match status" value="1"/>
</dbReference>
<name>A0A7W5G941_9BACL</name>
<dbReference type="RefSeq" id="WP_183560959.1">
    <property type="nucleotide sequence ID" value="NZ_CBCSLB010000008.1"/>
</dbReference>
<dbReference type="InterPro" id="IPR046953">
    <property type="entry name" value="Spore_GerAC-like_C"/>
</dbReference>
<accession>A0A7W5G941</accession>
<dbReference type="GO" id="GO:0009847">
    <property type="term" value="P:spore germination"/>
    <property type="evidence" value="ECO:0007669"/>
    <property type="project" value="InterPro"/>
</dbReference>
<evidence type="ECO:0000256" key="2">
    <source>
        <dbReference type="ARBA" id="ARBA00007886"/>
    </source>
</evidence>
<feature type="domain" description="Spore germination GerAC-like C-terminal" evidence="8">
    <location>
        <begin position="213"/>
        <end position="377"/>
    </location>
</feature>
<dbReference type="InterPro" id="IPR057336">
    <property type="entry name" value="GerAC_N"/>
</dbReference>
<comment type="caution">
    <text evidence="10">The sequence shown here is derived from an EMBL/GenBank/DDBJ whole genome shotgun (WGS) entry which is preliminary data.</text>
</comment>
<keyword evidence="4" id="KW-0732">Signal</keyword>
<evidence type="ECO:0000313" key="11">
    <source>
        <dbReference type="Proteomes" id="UP000518605"/>
    </source>
</evidence>
<dbReference type="InterPro" id="IPR038501">
    <property type="entry name" value="Spore_GerAC_C_sf"/>
</dbReference>
<keyword evidence="11" id="KW-1185">Reference proteome</keyword>
<keyword evidence="7" id="KW-0449">Lipoprotein</keyword>
<dbReference type="GO" id="GO:0016020">
    <property type="term" value="C:membrane"/>
    <property type="evidence" value="ECO:0007669"/>
    <property type="project" value="UniProtKB-SubCell"/>
</dbReference>
<dbReference type="Pfam" id="PF05504">
    <property type="entry name" value="Spore_GerAC"/>
    <property type="match status" value="1"/>
</dbReference>
<dbReference type="InterPro" id="IPR008844">
    <property type="entry name" value="Spore_GerAC-like"/>
</dbReference>
<keyword evidence="5" id="KW-0472">Membrane</keyword>
<evidence type="ECO:0000256" key="5">
    <source>
        <dbReference type="ARBA" id="ARBA00023136"/>
    </source>
</evidence>
<proteinExistence type="inferred from homology"/>
<dbReference type="NCBIfam" id="TIGR02887">
    <property type="entry name" value="spore_ger_x_C"/>
    <property type="match status" value="1"/>
</dbReference>
<dbReference type="AlphaFoldDB" id="A0A7W5G941"/>
<comment type="similarity">
    <text evidence="2">Belongs to the GerABKC lipoprotein family.</text>
</comment>
<sequence>MIELFILTGCWNRRELNELSIASAFGFDKKKDQYQLTVQVINASEISANKSGGKRLPVITQQLAGGATIFESMRELTKTTPRKIYSSHIRIVVIGEKLAREGIAPVLDILSRDHELRTDFYFIIAKGTKAEDILKVLTPLEKIPSNKLYSSLNSAQNSWGVTSKIDLHELIFDLVSKGKDPALAAIKISGDPEIGESQKNLDSVHPPVTQEYDGMAVFHEDRLVGWLNPFESKGYNFIRGQIKSTIVTVGCPSGGKISIELLRENTKVKARVNDGKLNMEVKIQAEGNIGEVACGSEDISNPETIKGLELAANKEIERMASASITKAKQLKSDIFGFGNAVHRSHRQLWYPLEKEWDEHFVHLPVNIEAELSIRQTGSVVESFLQKMKGD</sequence>
<comment type="subcellular location">
    <subcellularLocation>
        <location evidence="1">Membrane</location>
        <topology evidence="1">Lipid-anchor</topology>
    </subcellularLocation>
</comment>
<evidence type="ECO:0000313" key="10">
    <source>
        <dbReference type="EMBL" id="MBB3151734.1"/>
    </source>
</evidence>
<evidence type="ECO:0000259" key="9">
    <source>
        <dbReference type="Pfam" id="PF25198"/>
    </source>
</evidence>
<keyword evidence="6" id="KW-0564">Palmitate</keyword>
<evidence type="ECO:0000256" key="6">
    <source>
        <dbReference type="ARBA" id="ARBA00023139"/>
    </source>
</evidence>
<evidence type="ECO:0000256" key="4">
    <source>
        <dbReference type="ARBA" id="ARBA00022729"/>
    </source>
</evidence>
<dbReference type="Gene3D" id="3.30.300.210">
    <property type="entry name" value="Nutrient germinant receptor protein C, domain 3"/>
    <property type="match status" value="1"/>
</dbReference>
<organism evidence="10 11">
    <name type="scientific">Paenibacillus endophyticus</name>
    <dbReference type="NCBI Taxonomy" id="1294268"/>
    <lineage>
        <taxon>Bacteria</taxon>
        <taxon>Bacillati</taxon>
        <taxon>Bacillota</taxon>
        <taxon>Bacilli</taxon>
        <taxon>Bacillales</taxon>
        <taxon>Paenibacillaceae</taxon>
        <taxon>Paenibacillus</taxon>
    </lineage>
</organism>
<dbReference type="PANTHER" id="PTHR35789">
    <property type="entry name" value="SPORE GERMINATION PROTEIN B3"/>
    <property type="match status" value="1"/>
</dbReference>
<gene>
    <name evidence="10" type="ORF">FHS16_001780</name>
</gene>
<reference evidence="10 11" key="1">
    <citation type="submission" date="2020-08" db="EMBL/GenBank/DDBJ databases">
        <title>Genomic Encyclopedia of Type Strains, Phase III (KMG-III): the genomes of soil and plant-associated and newly described type strains.</title>
        <authorList>
            <person name="Whitman W."/>
        </authorList>
    </citation>
    <scope>NUCLEOTIDE SEQUENCE [LARGE SCALE GENOMIC DNA]</scope>
    <source>
        <strain evidence="10 11">CECT 8234</strain>
    </source>
</reference>
<evidence type="ECO:0000256" key="7">
    <source>
        <dbReference type="ARBA" id="ARBA00023288"/>
    </source>
</evidence>
<evidence type="ECO:0000256" key="3">
    <source>
        <dbReference type="ARBA" id="ARBA00022544"/>
    </source>
</evidence>